<sequence>MMIVYAKILKVEEGKNCQWPTLTPDLLGLWAIQAYSLLISWDSGLFRPQHSLLISWDSGLFSPTLTTDLLGLWAIQAPTLTPDLLGLWAIQAITHSSFSHCIQNDVFLFEGIMMIKLSLKFASGGCNRLCFENQPYCSNMLPYRPTLHNRPNSKVASLTVSAANSHYSKYCTENHQLVMPIPVFTYL</sequence>
<dbReference type="EMBL" id="OC333452">
    <property type="protein sequence ID" value="CAD7417979.1"/>
    <property type="molecule type" value="Genomic_DNA"/>
</dbReference>
<protein>
    <submittedName>
        <fullName evidence="1">Uncharacterized protein</fullName>
    </submittedName>
</protein>
<organism evidence="1">
    <name type="scientific">Timema cristinae</name>
    <name type="common">Walking stick</name>
    <dbReference type="NCBI Taxonomy" id="61476"/>
    <lineage>
        <taxon>Eukaryota</taxon>
        <taxon>Metazoa</taxon>
        <taxon>Ecdysozoa</taxon>
        <taxon>Arthropoda</taxon>
        <taxon>Hexapoda</taxon>
        <taxon>Insecta</taxon>
        <taxon>Pterygota</taxon>
        <taxon>Neoptera</taxon>
        <taxon>Polyneoptera</taxon>
        <taxon>Phasmatodea</taxon>
        <taxon>Timematodea</taxon>
        <taxon>Timematoidea</taxon>
        <taxon>Timematidae</taxon>
        <taxon>Timema</taxon>
    </lineage>
</organism>
<evidence type="ECO:0000313" key="1">
    <source>
        <dbReference type="EMBL" id="CAD7417979.1"/>
    </source>
</evidence>
<reference evidence="1" key="1">
    <citation type="submission" date="2020-11" db="EMBL/GenBank/DDBJ databases">
        <authorList>
            <person name="Tran Van P."/>
        </authorList>
    </citation>
    <scope>NUCLEOTIDE SEQUENCE</scope>
</reference>
<dbReference type="AlphaFoldDB" id="A0A7R9DQU2"/>
<proteinExistence type="predicted"/>
<gene>
    <name evidence="1" type="ORF">TCEB3V08_LOCUS13130</name>
</gene>
<accession>A0A7R9DQU2</accession>
<name>A0A7R9DQU2_TIMCR</name>